<keyword evidence="10 12" id="KW-0739">Sodium transport</keyword>
<dbReference type="Pfam" id="PF00858">
    <property type="entry name" value="ASC"/>
    <property type="match status" value="2"/>
</dbReference>
<evidence type="ECO:0000313" key="15">
    <source>
        <dbReference type="Proteomes" id="UP000299102"/>
    </source>
</evidence>
<dbReference type="EMBL" id="BGZK01000009">
    <property type="protein sequence ID" value="GBP03192.1"/>
    <property type="molecule type" value="Genomic_DNA"/>
</dbReference>
<evidence type="ECO:0000256" key="8">
    <source>
        <dbReference type="ARBA" id="ARBA00023065"/>
    </source>
</evidence>
<keyword evidence="9 13" id="KW-0472">Membrane</keyword>
<keyword evidence="14" id="KW-0548">Nucleotidyltransferase</keyword>
<feature type="transmembrane region" description="Helical" evidence="13">
    <location>
        <begin position="748"/>
        <end position="778"/>
    </location>
</feature>
<keyword evidence="11 12" id="KW-0407">Ion channel</keyword>
<evidence type="ECO:0000256" key="9">
    <source>
        <dbReference type="ARBA" id="ARBA00023136"/>
    </source>
</evidence>
<dbReference type="GO" id="GO:0003964">
    <property type="term" value="F:RNA-directed DNA polymerase activity"/>
    <property type="evidence" value="ECO:0007669"/>
    <property type="project" value="UniProtKB-KW"/>
</dbReference>
<keyword evidence="8 12" id="KW-0406">Ion transport</keyword>
<comment type="caution">
    <text evidence="14">The sequence shown here is derived from an EMBL/GenBank/DDBJ whole genome shotgun (WGS) entry which is preliminary data.</text>
</comment>
<evidence type="ECO:0000256" key="11">
    <source>
        <dbReference type="ARBA" id="ARBA00023303"/>
    </source>
</evidence>
<accession>A0A4C1SM28</accession>
<evidence type="ECO:0000313" key="14">
    <source>
        <dbReference type="EMBL" id="GBP03192.1"/>
    </source>
</evidence>
<comment type="similarity">
    <text evidence="2 12">Belongs to the amiloride-sensitive sodium channel (TC 1.A.6) family.</text>
</comment>
<proteinExistence type="inferred from homology"/>
<evidence type="ECO:0000256" key="5">
    <source>
        <dbReference type="ARBA" id="ARBA00022692"/>
    </source>
</evidence>
<dbReference type="Proteomes" id="UP000299102">
    <property type="component" value="Unassembled WGS sequence"/>
</dbReference>
<dbReference type="AlphaFoldDB" id="A0A4C1SM28"/>
<evidence type="ECO:0000256" key="2">
    <source>
        <dbReference type="ARBA" id="ARBA00007193"/>
    </source>
</evidence>
<keyword evidence="14" id="KW-0808">Transferase</keyword>
<keyword evidence="6 13" id="KW-1133">Transmembrane helix</keyword>
<sequence length="795" mass="89047">MLEVKNEEWRNLMEDITTSHETFWKLTKALKSEGYLPTPPHKKPDSSLAVDDLEKAECLADSLELQYSHTIPSNDSHYITRIDKEIRHKTSLEPRDDLSPVSLDEIQKLVKNARKAPGLDGISNKAIKCFPLTLLSLLVAIFNACLKNCYFPPVCKEAEVIAIHKPGKPRDLPASYRPISLLSGLDRHFMFRHENTHSTRRPIRAGILQGSTLSLLLYSAYTSDIPRSSAGIQLALFADDITLYLCGATERNICPHLQGAIDELVLHRDLNFPSITNYIKNASERFVSITESHSNPLLSAAVSYEAPPPYHFIRRGTFSGFQRHTTHAHGMHFLPHPRRYREKNAGGVALRFLVHSLSGALRVNTVSQIGSRCSRPCVGKVEQYLRHTGCVTTESGRRQLSALTAPKSNLAEVPRSVYQQIYYLKEMKGACYDKHVIDCETNPKKKLSKMSSYFLTLTTLHGFKYLRSSYKSDKQIWTVCCIASAACAAVLFTVLWARFIRNSVLLTLSPDFPQLPENIAVCQRNVDTAMAMFRGMHINESYSKTLALAVGRTLGRRKVNQKSVQMAEALLRQHNFTIKTGLLKYAPPCNQLVKSGGATPLVDVGDIRREAVGGRRRRRRLAPPLLILEVHFGRQIKKNEQLDCAERICGCSNSMTNGNLTEELRPCSLTEYACLWKIISGGSTMCACPRNCNEANIEVKLQEVSLKSISTSIDPFYSDIDVNTSIVFHTWISKVLSRSFIGTSTESWLTLLSSLGGVFNMFLGVGLFTVVELVYFLIIRVPLTIRHAGDIANEN</sequence>
<evidence type="ECO:0000256" key="13">
    <source>
        <dbReference type="SAM" id="Phobius"/>
    </source>
</evidence>
<dbReference type="OrthoDB" id="10055027at2759"/>
<keyword evidence="7" id="KW-0915">Sodium</keyword>
<dbReference type="GO" id="GO:0005272">
    <property type="term" value="F:sodium channel activity"/>
    <property type="evidence" value="ECO:0007669"/>
    <property type="project" value="UniProtKB-KW"/>
</dbReference>
<keyword evidence="14" id="KW-0695">RNA-directed DNA polymerase</keyword>
<keyword evidence="3 12" id="KW-0813">Transport</keyword>
<keyword evidence="15" id="KW-1185">Reference proteome</keyword>
<name>A0A4C1SM28_EUMVA</name>
<dbReference type="GO" id="GO:0016020">
    <property type="term" value="C:membrane"/>
    <property type="evidence" value="ECO:0007669"/>
    <property type="project" value="UniProtKB-SubCell"/>
</dbReference>
<organism evidence="14 15">
    <name type="scientific">Eumeta variegata</name>
    <name type="common">Bagworm moth</name>
    <name type="synonym">Eumeta japonica</name>
    <dbReference type="NCBI Taxonomy" id="151549"/>
    <lineage>
        <taxon>Eukaryota</taxon>
        <taxon>Metazoa</taxon>
        <taxon>Ecdysozoa</taxon>
        <taxon>Arthropoda</taxon>
        <taxon>Hexapoda</taxon>
        <taxon>Insecta</taxon>
        <taxon>Pterygota</taxon>
        <taxon>Neoptera</taxon>
        <taxon>Endopterygota</taxon>
        <taxon>Lepidoptera</taxon>
        <taxon>Glossata</taxon>
        <taxon>Ditrysia</taxon>
        <taxon>Tineoidea</taxon>
        <taxon>Psychidae</taxon>
        <taxon>Oiketicinae</taxon>
        <taxon>Eumeta</taxon>
    </lineage>
</organism>
<reference evidence="14 15" key="1">
    <citation type="journal article" date="2019" name="Commun. Biol.">
        <title>The bagworm genome reveals a unique fibroin gene that provides high tensile strength.</title>
        <authorList>
            <person name="Kono N."/>
            <person name="Nakamura H."/>
            <person name="Ohtoshi R."/>
            <person name="Tomita M."/>
            <person name="Numata K."/>
            <person name="Arakawa K."/>
        </authorList>
    </citation>
    <scope>NUCLEOTIDE SEQUENCE [LARGE SCALE GENOMIC DNA]</scope>
</reference>
<evidence type="ECO:0000256" key="10">
    <source>
        <dbReference type="ARBA" id="ARBA00023201"/>
    </source>
</evidence>
<keyword evidence="5 12" id="KW-0812">Transmembrane</keyword>
<evidence type="ECO:0000256" key="3">
    <source>
        <dbReference type="ARBA" id="ARBA00022448"/>
    </source>
</evidence>
<protein>
    <submittedName>
        <fullName evidence="14">Probable RNA-directed DNA polymerase from transposon BS</fullName>
    </submittedName>
</protein>
<evidence type="ECO:0000256" key="4">
    <source>
        <dbReference type="ARBA" id="ARBA00022461"/>
    </source>
</evidence>
<comment type="subcellular location">
    <subcellularLocation>
        <location evidence="1">Membrane</location>
        <topology evidence="1">Multi-pass membrane protein</topology>
    </subcellularLocation>
</comment>
<gene>
    <name evidence="14" type="primary">RTase</name>
    <name evidence="14" type="ORF">EVAR_2633_1</name>
</gene>
<evidence type="ECO:0000256" key="7">
    <source>
        <dbReference type="ARBA" id="ARBA00023053"/>
    </source>
</evidence>
<evidence type="ECO:0000256" key="1">
    <source>
        <dbReference type="ARBA" id="ARBA00004141"/>
    </source>
</evidence>
<evidence type="ECO:0000256" key="6">
    <source>
        <dbReference type="ARBA" id="ARBA00022989"/>
    </source>
</evidence>
<evidence type="ECO:0000256" key="12">
    <source>
        <dbReference type="RuleBase" id="RU000679"/>
    </source>
</evidence>
<keyword evidence="4 12" id="KW-0894">Sodium channel</keyword>
<dbReference type="PANTHER" id="PTHR19446">
    <property type="entry name" value="REVERSE TRANSCRIPTASES"/>
    <property type="match status" value="1"/>
</dbReference>
<dbReference type="InterPro" id="IPR001873">
    <property type="entry name" value="ENaC"/>
</dbReference>